<evidence type="ECO:0000313" key="2">
    <source>
        <dbReference type="Proteomes" id="UP001151760"/>
    </source>
</evidence>
<comment type="caution">
    <text evidence="1">The sequence shown here is derived from an EMBL/GenBank/DDBJ whole genome shotgun (WGS) entry which is preliminary data.</text>
</comment>
<reference evidence="1" key="1">
    <citation type="journal article" date="2022" name="Int. J. Mol. Sci.">
        <title>Draft Genome of Tanacetum Coccineum: Genomic Comparison of Closely Related Tanacetum-Family Plants.</title>
        <authorList>
            <person name="Yamashiro T."/>
            <person name="Shiraishi A."/>
            <person name="Nakayama K."/>
            <person name="Satake H."/>
        </authorList>
    </citation>
    <scope>NUCLEOTIDE SEQUENCE</scope>
</reference>
<accession>A0ABQ5GGJ9</accession>
<evidence type="ECO:0008006" key="3">
    <source>
        <dbReference type="Google" id="ProtNLM"/>
    </source>
</evidence>
<dbReference type="Proteomes" id="UP001151760">
    <property type="component" value="Unassembled WGS sequence"/>
</dbReference>
<proteinExistence type="predicted"/>
<dbReference type="EMBL" id="BQNB010018424">
    <property type="protein sequence ID" value="GJT74239.1"/>
    <property type="molecule type" value="Genomic_DNA"/>
</dbReference>
<evidence type="ECO:0000313" key="1">
    <source>
        <dbReference type="EMBL" id="GJT74239.1"/>
    </source>
</evidence>
<gene>
    <name evidence="1" type="ORF">Tco_1040964</name>
</gene>
<protein>
    <recommendedName>
        <fullName evidence="3">F-box protein</fullName>
    </recommendedName>
</protein>
<reference evidence="1" key="2">
    <citation type="submission" date="2022-01" db="EMBL/GenBank/DDBJ databases">
        <authorList>
            <person name="Yamashiro T."/>
            <person name="Shiraishi A."/>
            <person name="Satake H."/>
            <person name="Nakayama K."/>
        </authorList>
    </citation>
    <scope>NUCLEOTIDE SEQUENCE</scope>
</reference>
<keyword evidence="2" id="KW-1185">Reference proteome</keyword>
<sequence length="170" mass="19600">MLPQPDYAHDDSNIYGCARLRLAFDPTKSPYYKVFESCGCLLLVRRDYIGSREFTIYEMRKGCSVWSNKYLIDTDDFMSPLPEGWSIRSIVWSIVLREREEDSFLVINLSGKVVEYSLISKTLRQIYDMGSNQVADDYLDGFIPPLAMYDMGSKKVNHKVYEFIPSSASV</sequence>
<name>A0ABQ5GGJ9_9ASTR</name>
<organism evidence="1 2">
    <name type="scientific">Tanacetum coccineum</name>
    <dbReference type="NCBI Taxonomy" id="301880"/>
    <lineage>
        <taxon>Eukaryota</taxon>
        <taxon>Viridiplantae</taxon>
        <taxon>Streptophyta</taxon>
        <taxon>Embryophyta</taxon>
        <taxon>Tracheophyta</taxon>
        <taxon>Spermatophyta</taxon>
        <taxon>Magnoliopsida</taxon>
        <taxon>eudicotyledons</taxon>
        <taxon>Gunneridae</taxon>
        <taxon>Pentapetalae</taxon>
        <taxon>asterids</taxon>
        <taxon>campanulids</taxon>
        <taxon>Asterales</taxon>
        <taxon>Asteraceae</taxon>
        <taxon>Asteroideae</taxon>
        <taxon>Anthemideae</taxon>
        <taxon>Anthemidinae</taxon>
        <taxon>Tanacetum</taxon>
    </lineage>
</organism>